<reference evidence="1 2" key="1">
    <citation type="submission" date="2017-11" db="EMBL/GenBank/DDBJ databases">
        <title>Bradyrhizobium forestalis sp. nov., an efficient nitrogen-fixing bacterium isolated from nodules of forest legume species in the Amazon.</title>
        <authorList>
            <person name="Costa E.M."/>
            <person name="Guimaraes A."/>
            <person name="Carvalho T.S."/>
            <person name="Rodrigues T.L."/>
            <person name="Ribeiro P.R.A."/>
            <person name="Lebbe L."/>
            <person name="Willems A."/>
            <person name="Moreira F.M.S."/>
        </authorList>
    </citation>
    <scope>NUCLEOTIDE SEQUENCE [LARGE SCALE GENOMIC DNA]</scope>
    <source>
        <strain evidence="1 2">INPA54B</strain>
    </source>
</reference>
<accession>A0A2M8RFQ8</accession>
<dbReference type="EMBL" id="PGVG01000002">
    <property type="protein sequence ID" value="PJG56632.1"/>
    <property type="molecule type" value="Genomic_DNA"/>
</dbReference>
<dbReference type="RefSeq" id="WP_100230613.1">
    <property type="nucleotide sequence ID" value="NZ_PGVG01000002.1"/>
</dbReference>
<comment type="caution">
    <text evidence="1">The sequence shown here is derived from an EMBL/GenBank/DDBJ whole genome shotgun (WGS) entry which is preliminary data.</text>
</comment>
<evidence type="ECO:0000313" key="1">
    <source>
        <dbReference type="EMBL" id="PJG56632.1"/>
    </source>
</evidence>
<keyword evidence="2" id="KW-1185">Reference proteome</keyword>
<gene>
    <name evidence="1" type="ORF">CVM73_03530</name>
</gene>
<dbReference type="Proteomes" id="UP000231194">
    <property type="component" value="Unassembled WGS sequence"/>
</dbReference>
<sequence length="73" mass="8618">MHETQNDYLTRKALAKKLGEQVRGKPYNERTLIDWERDGKGPPVTRVGRDVTYYWPSVERWLRSQERTPSQAA</sequence>
<dbReference type="AlphaFoldDB" id="A0A2M8RFQ8"/>
<protein>
    <recommendedName>
        <fullName evidence="3">DNA-binding protein</fullName>
    </recommendedName>
</protein>
<evidence type="ECO:0000313" key="2">
    <source>
        <dbReference type="Proteomes" id="UP000231194"/>
    </source>
</evidence>
<organism evidence="1 2">
    <name type="scientific">Bradyrhizobium forestalis</name>
    <dbReference type="NCBI Taxonomy" id="1419263"/>
    <lineage>
        <taxon>Bacteria</taxon>
        <taxon>Pseudomonadati</taxon>
        <taxon>Pseudomonadota</taxon>
        <taxon>Alphaproteobacteria</taxon>
        <taxon>Hyphomicrobiales</taxon>
        <taxon>Nitrobacteraceae</taxon>
        <taxon>Bradyrhizobium</taxon>
    </lineage>
</organism>
<proteinExistence type="predicted"/>
<dbReference type="OrthoDB" id="6059216at2"/>
<dbReference type="InterPro" id="IPR009061">
    <property type="entry name" value="DNA-bd_dom_put_sf"/>
</dbReference>
<name>A0A2M8RFQ8_9BRAD</name>
<evidence type="ECO:0008006" key="3">
    <source>
        <dbReference type="Google" id="ProtNLM"/>
    </source>
</evidence>
<dbReference type="SUPFAM" id="SSF46955">
    <property type="entry name" value="Putative DNA-binding domain"/>
    <property type="match status" value="1"/>
</dbReference>